<reference evidence="1" key="2">
    <citation type="submission" date="2025-09" db="UniProtKB">
        <authorList>
            <consortium name="EnsemblPlants"/>
        </authorList>
    </citation>
    <scope>IDENTIFICATION</scope>
</reference>
<evidence type="ECO:0000313" key="1">
    <source>
        <dbReference type="EnsemblPlants" id="AVESA.00010b.r2.7DG1398510.1.CDS"/>
    </source>
</evidence>
<sequence length="174" mass="18548">MAALLCISAAAAGNLPIPRRRTSSFNVLTAPASTRRRGSLPSRGLRCAGKEVSAAEKPDAAAIKEADAAPLPPFERSLVAVGSVGDEAVVSKLGFKEIFTYAMYGTGAFVIGWILSAVVSVIESVPLLPRILEIVGLGYAIWFCSRYLLFKENRDELFAKAYDLKVRIIGSGDA</sequence>
<keyword evidence="2" id="KW-1185">Reference proteome</keyword>
<reference evidence="1" key="1">
    <citation type="submission" date="2021-05" db="EMBL/GenBank/DDBJ databases">
        <authorList>
            <person name="Scholz U."/>
            <person name="Mascher M."/>
            <person name="Fiebig A."/>
        </authorList>
    </citation>
    <scope>NUCLEOTIDE SEQUENCE [LARGE SCALE GENOMIC DNA]</scope>
</reference>
<accession>A0ACD6AP88</accession>
<dbReference type="EnsemblPlants" id="AVESA.00010b.r2.7DG1398510.1">
    <property type="protein sequence ID" value="AVESA.00010b.r2.7DG1398510.1.CDS"/>
    <property type="gene ID" value="AVESA.00010b.r2.7DG1398510"/>
</dbReference>
<evidence type="ECO:0000313" key="2">
    <source>
        <dbReference type="Proteomes" id="UP001732700"/>
    </source>
</evidence>
<name>A0ACD6AP88_AVESA</name>
<proteinExistence type="predicted"/>
<protein>
    <submittedName>
        <fullName evidence="1">Uncharacterized protein</fullName>
    </submittedName>
</protein>
<organism evidence="1 2">
    <name type="scientific">Avena sativa</name>
    <name type="common">Oat</name>
    <dbReference type="NCBI Taxonomy" id="4498"/>
    <lineage>
        <taxon>Eukaryota</taxon>
        <taxon>Viridiplantae</taxon>
        <taxon>Streptophyta</taxon>
        <taxon>Embryophyta</taxon>
        <taxon>Tracheophyta</taxon>
        <taxon>Spermatophyta</taxon>
        <taxon>Magnoliopsida</taxon>
        <taxon>Liliopsida</taxon>
        <taxon>Poales</taxon>
        <taxon>Poaceae</taxon>
        <taxon>BOP clade</taxon>
        <taxon>Pooideae</taxon>
        <taxon>Poodae</taxon>
        <taxon>Poeae</taxon>
        <taxon>Poeae Chloroplast Group 1 (Aveneae type)</taxon>
        <taxon>Aveninae</taxon>
        <taxon>Avena</taxon>
    </lineage>
</organism>
<dbReference type="Proteomes" id="UP001732700">
    <property type="component" value="Chromosome 7D"/>
</dbReference>